<organism evidence="1 2">
    <name type="scientific">Clostridium butyricum</name>
    <dbReference type="NCBI Taxonomy" id="1492"/>
    <lineage>
        <taxon>Bacteria</taxon>
        <taxon>Bacillati</taxon>
        <taxon>Bacillota</taxon>
        <taxon>Clostridia</taxon>
        <taxon>Eubacteriales</taxon>
        <taxon>Clostridiaceae</taxon>
        <taxon>Clostridium</taxon>
    </lineage>
</organism>
<comment type="caution">
    <text evidence="1">The sequence shown here is derived from an EMBL/GenBank/DDBJ whole genome shotgun (WGS) entry which is preliminary data.</text>
</comment>
<evidence type="ECO:0000313" key="2">
    <source>
        <dbReference type="Proteomes" id="UP000321089"/>
    </source>
</evidence>
<dbReference type="InterPro" id="IPR038628">
    <property type="entry name" value="XkdM-like_sf"/>
</dbReference>
<dbReference type="Proteomes" id="UP000321089">
    <property type="component" value="Unassembled WGS sequence"/>
</dbReference>
<gene>
    <name evidence="1" type="ORF">CBU02nite_29860</name>
</gene>
<name>A0A3R9EUL2_CLOBU</name>
<sequence>MSGELDASRVCSGTYGKIFVDGEWQTQVSETTADVEIDMKELLTCGSEWTGHKAGAKKGTGSLKEFKVTSKMIENGFKKFEIISELDDPEAYGYERIRLKNCRVTKISLINFKPGEVIENEYPFVFDGYELLDKIVQTD</sequence>
<dbReference type="AlphaFoldDB" id="A0A3R9EUL2"/>
<dbReference type="Pfam" id="PF09393">
    <property type="entry name" value="DUF2001"/>
    <property type="match status" value="1"/>
</dbReference>
<evidence type="ECO:0008006" key="3">
    <source>
        <dbReference type="Google" id="ProtNLM"/>
    </source>
</evidence>
<dbReference type="InterPro" id="IPR018989">
    <property type="entry name" value="DUF2001"/>
</dbReference>
<accession>A0A3R9EUL2</accession>
<reference evidence="1 2" key="1">
    <citation type="submission" date="2019-07" db="EMBL/GenBank/DDBJ databases">
        <title>Whole genome shotgun sequence of Clostridium butyricum NBRC 3858.</title>
        <authorList>
            <person name="Hosoyama A."/>
            <person name="Uohara A."/>
            <person name="Ohji S."/>
            <person name="Ichikawa N."/>
        </authorList>
    </citation>
    <scope>NUCLEOTIDE SEQUENCE [LARGE SCALE GENOMIC DNA]</scope>
    <source>
        <strain evidence="1 2">NBRC 3858</strain>
    </source>
</reference>
<dbReference type="Gene3D" id="2.30.110.40">
    <property type="entry name" value="Phage tail tube protein"/>
    <property type="match status" value="1"/>
</dbReference>
<protein>
    <recommendedName>
        <fullName evidence="3">Phage portal protein</fullName>
    </recommendedName>
</protein>
<dbReference type="OrthoDB" id="1697482at2"/>
<evidence type="ECO:0000313" key="1">
    <source>
        <dbReference type="EMBL" id="GEQ22480.1"/>
    </source>
</evidence>
<dbReference type="EMBL" id="BKBC01000049">
    <property type="protein sequence ID" value="GEQ22480.1"/>
    <property type="molecule type" value="Genomic_DNA"/>
</dbReference>
<dbReference type="SUPFAM" id="SSF69279">
    <property type="entry name" value="Phage tail proteins"/>
    <property type="match status" value="1"/>
</dbReference>
<dbReference type="RefSeq" id="WP_003432463.1">
    <property type="nucleotide sequence ID" value="NZ_BKBC01000049.1"/>
</dbReference>
<proteinExistence type="predicted"/>
<dbReference type="KEGG" id="cbut:ATN24_17240"/>